<dbReference type="PROSITE" id="PS51750">
    <property type="entry name" value="BRO_N"/>
    <property type="match status" value="1"/>
</dbReference>
<dbReference type="Pfam" id="PF02498">
    <property type="entry name" value="Bro-N"/>
    <property type="match status" value="1"/>
</dbReference>
<name>E4Q605_CALOW</name>
<dbReference type="PANTHER" id="PTHR36180">
    <property type="entry name" value="DNA-BINDING PROTEIN-RELATED-RELATED"/>
    <property type="match status" value="1"/>
</dbReference>
<protein>
    <submittedName>
        <fullName evidence="2">Prophage antirepressor</fullName>
    </submittedName>
</protein>
<dbReference type="InterPro" id="IPR003497">
    <property type="entry name" value="BRO_N_domain"/>
</dbReference>
<evidence type="ECO:0000259" key="1">
    <source>
        <dbReference type="PROSITE" id="PS51750"/>
    </source>
</evidence>
<dbReference type="PANTHER" id="PTHR36180:SF2">
    <property type="entry name" value="BRO FAMILY PROTEIN"/>
    <property type="match status" value="1"/>
</dbReference>
<dbReference type="GO" id="GO:0003677">
    <property type="term" value="F:DNA binding"/>
    <property type="evidence" value="ECO:0007669"/>
    <property type="project" value="InterPro"/>
</dbReference>
<accession>E4Q605</accession>
<sequence>MNDLQIFKNEEFGEIRIIMKDNEPWFVGKDIAEILKYKEPHKAIVRHVEEEDRMKYPIPTNGGIQESWIINESGLYSLILSSELPEAKKFKKWVTSEVLPAIRKTGGYVHNDEVFIETYLPFADDLTKALFKKTLETIRKQNELIKQMKPKADYFDALVERNLLTNFRNTAKELKIKEREFIQWLLDKGFVYRDRQGNLRPYAQYVPELFEIKEWQNEKTAGVQTLITPKGRETFRLLLKGDENLG</sequence>
<dbReference type="eggNOG" id="COG3645">
    <property type="taxonomic scope" value="Bacteria"/>
</dbReference>
<reference key="1">
    <citation type="submission" date="2010-09" db="EMBL/GenBank/DDBJ databases">
        <title>Complete sequence of Caldicellulosiruptor owensensis OL.</title>
        <authorList>
            <consortium name="US DOE Joint Genome Institute"/>
            <person name="Lucas S."/>
            <person name="Copeland A."/>
            <person name="Lapidus A."/>
            <person name="Cheng J.-F."/>
            <person name="Bruce D."/>
            <person name="Goodwin L."/>
            <person name="Pitluck S."/>
            <person name="Davenport K."/>
            <person name="Detter J.C."/>
            <person name="Han C."/>
            <person name="Tapia R."/>
            <person name="Land M."/>
            <person name="Hauser L."/>
            <person name="Chang Y.-J."/>
            <person name="Jeffries C."/>
            <person name="Kyrpides N."/>
            <person name="Ivanova N."/>
            <person name="Mikhailova N."/>
            <person name="Blumer-Schuette S.E."/>
            <person name="Kelly R.M."/>
            <person name="Woyke T."/>
        </authorList>
    </citation>
    <scope>NUCLEOTIDE SEQUENCE</scope>
    <source>
        <strain>OL</strain>
    </source>
</reference>
<dbReference type="eggNOG" id="COG3617">
    <property type="taxonomic scope" value="Bacteria"/>
</dbReference>
<dbReference type="Pfam" id="PF03374">
    <property type="entry name" value="ANT"/>
    <property type="match status" value="1"/>
</dbReference>
<dbReference type="InterPro" id="IPR005039">
    <property type="entry name" value="Ant_C"/>
</dbReference>
<dbReference type="OrthoDB" id="9812611at2"/>
<dbReference type="Proteomes" id="UP000006889">
    <property type="component" value="Chromosome"/>
</dbReference>
<evidence type="ECO:0000313" key="3">
    <source>
        <dbReference type="Proteomes" id="UP000006889"/>
    </source>
</evidence>
<gene>
    <name evidence="2" type="ordered locus">Calow_0811</name>
</gene>
<evidence type="ECO:0000313" key="2">
    <source>
        <dbReference type="EMBL" id="ADQ04379.1"/>
    </source>
</evidence>
<dbReference type="KEGG" id="cow:Calow_0811"/>
<dbReference type="EMBL" id="CP002216">
    <property type="protein sequence ID" value="ADQ04379.1"/>
    <property type="molecule type" value="Genomic_DNA"/>
</dbReference>
<organism evidence="2 3">
    <name type="scientific">Caldicellulosiruptor owensensis (strain ATCC 700167 / DSM 13100 / OL)</name>
    <dbReference type="NCBI Taxonomy" id="632518"/>
    <lineage>
        <taxon>Bacteria</taxon>
        <taxon>Bacillati</taxon>
        <taxon>Bacillota</taxon>
        <taxon>Bacillota incertae sedis</taxon>
        <taxon>Caldicellulosiruptorales</taxon>
        <taxon>Caldicellulosiruptoraceae</taxon>
        <taxon>Caldicellulosiruptor</taxon>
    </lineage>
</organism>
<feature type="domain" description="Bro-N" evidence="1">
    <location>
        <begin position="1"/>
        <end position="106"/>
    </location>
</feature>
<dbReference type="STRING" id="632518.Calow_0811"/>
<dbReference type="SMART" id="SM01040">
    <property type="entry name" value="Bro-N"/>
    <property type="match status" value="1"/>
</dbReference>
<proteinExistence type="predicted"/>
<dbReference type="RefSeq" id="WP_013411772.1">
    <property type="nucleotide sequence ID" value="NC_014657.1"/>
</dbReference>
<dbReference type="HOGENOM" id="CLU_046670_0_2_9"/>
<dbReference type="AlphaFoldDB" id="E4Q605"/>
<keyword evidence="3" id="KW-1185">Reference proteome</keyword>
<reference evidence="2 3" key="2">
    <citation type="journal article" date="2011" name="J. Bacteriol.">
        <title>Complete genome sequences for the anaerobic, extremely thermophilic plant biomass-degrading bacteria Caldicellulosiruptor hydrothermalis, Caldicellulosiruptor kristjanssonii, Caldicellulosiruptor kronotskyensis, Caldicellulosiruptor owensenis, and Caldicellulosiruptor lactoaceticus.</title>
        <authorList>
            <person name="Blumer-Schuette S.E."/>
            <person name="Ozdemir I."/>
            <person name="Mistry D."/>
            <person name="Lucas S."/>
            <person name="Lapidus A."/>
            <person name="Cheng J.F."/>
            <person name="Goodwin L.A."/>
            <person name="Pitluck S."/>
            <person name="Land M.L."/>
            <person name="Hauser L.J."/>
            <person name="Woyke T."/>
            <person name="Mikhailova N."/>
            <person name="Pati A."/>
            <person name="Kyrpides N.C."/>
            <person name="Ivanova N."/>
            <person name="Detter J.C."/>
            <person name="Walston-Davenport K."/>
            <person name="Han S."/>
            <person name="Adams M.W."/>
            <person name="Kelly R.M."/>
        </authorList>
    </citation>
    <scope>NUCLEOTIDE SEQUENCE [LARGE SCALE GENOMIC DNA]</scope>
    <source>
        <strain evidence="3">ATCC 700167 / DSM 13100 / OL</strain>
    </source>
</reference>